<sequence>MVQQQHMILQIFHLYILQMLIQIVLVRQEILKMKICQLQLAKIDILGPGDYLLF</sequence>
<evidence type="ECO:0000313" key="3">
    <source>
        <dbReference type="Proteomes" id="UP000692954"/>
    </source>
</evidence>
<name>A0A8S1KPM3_9CILI</name>
<feature type="transmembrane region" description="Helical" evidence="1">
    <location>
        <begin position="6"/>
        <end position="26"/>
    </location>
</feature>
<protein>
    <submittedName>
        <fullName evidence="2">Uncharacterized protein</fullName>
    </submittedName>
</protein>
<proteinExistence type="predicted"/>
<dbReference type="AlphaFoldDB" id="A0A8S1KPM3"/>
<keyword evidence="1" id="KW-0472">Membrane</keyword>
<accession>A0A8S1KPM3</accession>
<evidence type="ECO:0000313" key="2">
    <source>
        <dbReference type="EMBL" id="CAD8057330.1"/>
    </source>
</evidence>
<keyword evidence="3" id="KW-1185">Reference proteome</keyword>
<reference evidence="2" key="1">
    <citation type="submission" date="2021-01" db="EMBL/GenBank/DDBJ databases">
        <authorList>
            <consortium name="Genoscope - CEA"/>
            <person name="William W."/>
        </authorList>
    </citation>
    <scope>NUCLEOTIDE SEQUENCE</scope>
</reference>
<keyword evidence="1" id="KW-0812">Transmembrane</keyword>
<gene>
    <name evidence="2" type="ORF">PSON_ATCC_30995.1.T0110151</name>
</gene>
<evidence type="ECO:0000256" key="1">
    <source>
        <dbReference type="SAM" id="Phobius"/>
    </source>
</evidence>
<organism evidence="2 3">
    <name type="scientific">Paramecium sonneborni</name>
    <dbReference type="NCBI Taxonomy" id="65129"/>
    <lineage>
        <taxon>Eukaryota</taxon>
        <taxon>Sar</taxon>
        <taxon>Alveolata</taxon>
        <taxon>Ciliophora</taxon>
        <taxon>Intramacronucleata</taxon>
        <taxon>Oligohymenophorea</taxon>
        <taxon>Peniculida</taxon>
        <taxon>Parameciidae</taxon>
        <taxon>Paramecium</taxon>
    </lineage>
</organism>
<comment type="caution">
    <text evidence="2">The sequence shown here is derived from an EMBL/GenBank/DDBJ whole genome shotgun (WGS) entry which is preliminary data.</text>
</comment>
<dbReference type="Proteomes" id="UP000692954">
    <property type="component" value="Unassembled WGS sequence"/>
</dbReference>
<dbReference type="EMBL" id="CAJJDN010000011">
    <property type="protein sequence ID" value="CAD8057330.1"/>
    <property type="molecule type" value="Genomic_DNA"/>
</dbReference>
<keyword evidence="1" id="KW-1133">Transmembrane helix</keyword>